<dbReference type="EMBL" id="VYZT01063958">
    <property type="protein sequence ID" value="NXS38375.1"/>
    <property type="molecule type" value="Genomic_DNA"/>
</dbReference>
<keyword evidence="2" id="KW-0539">Nucleus</keyword>
<feature type="compositionally biased region" description="Basic and acidic residues" evidence="3">
    <location>
        <begin position="369"/>
        <end position="384"/>
    </location>
</feature>
<dbReference type="PANTHER" id="PTHR21686:SF12">
    <property type="entry name" value="DEOXYNUCLEOTIDYLTRANSFERASE TERMINAL-INTERACTING PROTEIN 2"/>
    <property type="match status" value="1"/>
</dbReference>
<dbReference type="Proteomes" id="UP000583496">
    <property type="component" value="Unassembled WGS sequence"/>
</dbReference>
<dbReference type="GO" id="GO:0003723">
    <property type="term" value="F:RNA binding"/>
    <property type="evidence" value="ECO:0007669"/>
    <property type="project" value="TreeGrafter"/>
</dbReference>
<evidence type="ECO:0000313" key="6">
    <source>
        <dbReference type="Proteomes" id="UP000583496"/>
    </source>
</evidence>
<feature type="compositionally biased region" description="Basic and acidic residues" evidence="3">
    <location>
        <begin position="420"/>
        <end position="430"/>
    </location>
</feature>
<gene>
    <name evidence="5" type="primary">Dnttip2</name>
    <name evidence="5" type="ORF">POSRUF_R07830</name>
</gene>
<feature type="region of interest" description="Disordered" evidence="3">
    <location>
        <begin position="73"/>
        <end position="104"/>
    </location>
</feature>
<comment type="subcellular location">
    <subcellularLocation>
        <location evidence="1">Nucleus</location>
        <location evidence="1">Nucleolus</location>
    </subcellularLocation>
</comment>
<dbReference type="GO" id="GO:0006396">
    <property type="term" value="P:RNA processing"/>
    <property type="evidence" value="ECO:0007669"/>
    <property type="project" value="TreeGrafter"/>
</dbReference>
<sequence length="712" mass="79784">EPQVDGDVSETESNCSSVSGLQTPLFVRITRRRQIVIPYQPDSADKKRHDNTAFVNKLSRILDEDDVSEAESCSSAVSGVQMPKVTTSTRNRQSKKKLQPGRVCEAQSEDASDAESCCLSSHVEPSVTTKRITRSMQTKSQAENTKQTEKKNIFVSEDENLIEDTIKSEPIIISDLRPTAELVCDTEDASTLFEGNKEPNSPKNKCASKCANATQSEDTKVKDLNDVTSSLTKTKQSDAKSPAKKTIKNTEIAEIDHSEAIDGQIQDHSKILAKKEGKSERVAVSLTDCMSSKQFLESQGQVVPNESKKIPECKRADAEADAQQSFTCADRLRKSNRASAVSSPSKDMAVAQTTESIGKSRMLKIGAHSGEDETKEYEVSHSSERSSSGNDSVALFLSNSENDDSENSDVADIDTVDENLCYKKSDERTSSLKKSLKNGSLHVEGLFAIDTEPGMRSSQKYYLDDVDQDSDAESKHEGGEKDKESDLEEVEEELIDEDEKDEDDDLLKNKVDVLHLSSSIDPGLNIKKLGGLYISFDAKNQKPRSSVIEQLKDKKKDQLLQKSVITPDFEKKECVPPYRESLHQLKKQRRAEREKTTGDGWFGMKAPEITSELKNDLKVLKMRASLDPKHFYKKNDRDGLPKYFQVGTVVDTPIDFYHSRIPKKQRKRTIVEELLADSEFRRYNKKKYQEIMSEKAAFAAGKRNRKKKKFHN</sequence>
<feature type="region of interest" description="Disordered" evidence="3">
    <location>
        <begin position="129"/>
        <end position="148"/>
    </location>
</feature>
<evidence type="ECO:0000256" key="3">
    <source>
        <dbReference type="SAM" id="MobiDB-lite"/>
    </source>
</evidence>
<evidence type="ECO:0000256" key="1">
    <source>
        <dbReference type="ARBA" id="ARBA00004604"/>
    </source>
</evidence>
<dbReference type="OrthoDB" id="427886at2759"/>
<feature type="compositionally biased region" description="Polar residues" evidence="3">
    <location>
        <begin position="129"/>
        <end position="145"/>
    </location>
</feature>
<feature type="compositionally biased region" description="Basic and acidic residues" evidence="3">
    <location>
        <begin position="472"/>
        <end position="484"/>
    </location>
</feature>
<feature type="region of interest" description="Disordered" evidence="3">
    <location>
        <begin position="458"/>
        <end position="503"/>
    </location>
</feature>
<dbReference type="AlphaFoldDB" id="A0A7L2TYM8"/>
<accession>A0A7L2TYM8</accession>
<dbReference type="InterPro" id="IPR039883">
    <property type="entry name" value="Fcf2/DNTTIP2"/>
</dbReference>
<evidence type="ECO:0000259" key="4">
    <source>
        <dbReference type="Pfam" id="PF08698"/>
    </source>
</evidence>
<dbReference type="InterPro" id="IPR014810">
    <property type="entry name" value="Fcf2_C"/>
</dbReference>
<dbReference type="PANTHER" id="PTHR21686">
    <property type="entry name" value="DEOXYNUCLEOTIDYLTRANSFERASE TERMINAL-INTERACTING PROTEIN 2"/>
    <property type="match status" value="1"/>
</dbReference>
<feature type="non-terminal residue" evidence="5">
    <location>
        <position position="712"/>
    </location>
</feature>
<protein>
    <submittedName>
        <fullName evidence="5">TDIF2 protein</fullName>
    </submittedName>
</protein>
<feature type="region of interest" description="Disordered" evidence="3">
    <location>
        <begin position="333"/>
        <end position="435"/>
    </location>
</feature>
<proteinExistence type="predicted"/>
<evidence type="ECO:0000256" key="2">
    <source>
        <dbReference type="ARBA" id="ARBA00023242"/>
    </source>
</evidence>
<dbReference type="Pfam" id="PF08698">
    <property type="entry name" value="Fcf2"/>
    <property type="match status" value="1"/>
</dbReference>
<dbReference type="GO" id="GO:0005730">
    <property type="term" value="C:nucleolus"/>
    <property type="evidence" value="ECO:0007669"/>
    <property type="project" value="UniProtKB-SubCell"/>
</dbReference>
<keyword evidence="6" id="KW-1185">Reference proteome</keyword>
<evidence type="ECO:0000313" key="5">
    <source>
        <dbReference type="EMBL" id="NXS38375.1"/>
    </source>
</evidence>
<feature type="compositionally biased region" description="Acidic residues" evidence="3">
    <location>
        <begin position="485"/>
        <end position="503"/>
    </location>
</feature>
<name>A0A7L2TYM8_POMRU</name>
<organism evidence="5 6">
    <name type="scientific">Pomatostomus ruficeps</name>
    <name type="common">Chestnut-crowned babbler</name>
    <dbReference type="NCBI Taxonomy" id="9176"/>
    <lineage>
        <taxon>Eukaryota</taxon>
        <taxon>Metazoa</taxon>
        <taxon>Chordata</taxon>
        <taxon>Craniata</taxon>
        <taxon>Vertebrata</taxon>
        <taxon>Euteleostomi</taxon>
        <taxon>Archelosauria</taxon>
        <taxon>Archosauria</taxon>
        <taxon>Dinosauria</taxon>
        <taxon>Saurischia</taxon>
        <taxon>Theropoda</taxon>
        <taxon>Coelurosauria</taxon>
        <taxon>Aves</taxon>
        <taxon>Neognathae</taxon>
        <taxon>Neoaves</taxon>
        <taxon>Telluraves</taxon>
        <taxon>Australaves</taxon>
        <taxon>Passeriformes</taxon>
        <taxon>Sylvioidea</taxon>
        <taxon>Timaliidae</taxon>
        <taxon>Pomatostomus</taxon>
    </lineage>
</organism>
<feature type="compositionally biased region" description="Polar residues" evidence="3">
    <location>
        <begin position="337"/>
        <end position="357"/>
    </location>
</feature>
<comment type="caution">
    <text evidence="5">The sequence shown here is derived from an EMBL/GenBank/DDBJ whole genome shotgun (WGS) entry which is preliminary data.</text>
</comment>
<reference evidence="5 6" key="1">
    <citation type="submission" date="2019-09" db="EMBL/GenBank/DDBJ databases">
        <title>Bird 10,000 Genomes (B10K) Project - Family phase.</title>
        <authorList>
            <person name="Zhang G."/>
        </authorList>
    </citation>
    <scope>NUCLEOTIDE SEQUENCE [LARGE SCALE GENOMIC DNA]</scope>
    <source>
        <strain evidence="5">B10K-DU-002-71</strain>
        <tissue evidence="5">Muscle</tissue>
    </source>
</reference>
<feature type="domain" description="Fcf2 pre-rRNA processing C-terminal" evidence="4">
    <location>
        <begin position="594"/>
        <end position="687"/>
    </location>
</feature>
<feature type="non-terminal residue" evidence="5">
    <location>
        <position position="1"/>
    </location>
</feature>
<feature type="compositionally biased region" description="Acidic residues" evidence="3">
    <location>
        <begin position="401"/>
        <end position="417"/>
    </location>
</feature>